<evidence type="ECO:0000313" key="1">
    <source>
        <dbReference type="EMBL" id="KZC08165.1"/>
    </source>
</evidence>
<dbReference type="AlphaFoldDB" id="A0A154P8B6"/>
<protein>
    <submittedName>
        <fullName evidence="1">Uncharacterized protein</fullName>
    </submittedName>
</protein>
<evidence type="ECO:0000313" key="2">
    <source>
        <dbReference type="Proteomes" id="UP000076502"/>
    </source>
</evidence>
<dbReference type="Proteomes" id="UP000076502">
    <property type="component" value="Unassembled WGS sequence"/>
</dbReference>
<dbReference type="EMBL" id="KQ434844">
    <property type="protein sequence ID" value="KZC08165.1"/>
    <property type="molecule type" value="Genomic_DNA"/>
</dbReference>
<name>A0A154P8B6_DUFNO</name>
<sequence length="149" mass="16819">MSEGKEINAYVGIHIQLLTKVFERTNAVFNSSCNSLSRVILVQSVKLSNCLFRVRLGVLKNELCRRVSPCAIALQPACVLTESSLVVEPEYEIRRTANGKEREVCVSTRPILGQLDSDLSFFCIRWPSYSVFWFTAIDRCKSIRHGGCE</sequence>
<proteinExistence type="predicted"/>
<keyword evidence="2" id="KW-1185">Reference proteome</keyword>
<gene>
    <name evidence="1" type="ORF">WN55_10036</name>
</gene>
<accession>A0A154P8B6</accession>
<organism evidence="1 2">
    <name type="scientific">Dufourea novaeangliae</name>
    <name type="common">Sweat bee</name>
    <dbReference type="NCBI Taxonomy" id="178035"/>
    <lineage>
        <taxon>Eukaryota</taxon>
        <taxon>Metazoa</taxon>
        <taxon>Ecdysozoa</taxon>
        <taxon>Arthropoda</taxon>
        <taxon>Hexapoda</taxon>
        <taxon>Insecta</taxon>
        <taxon>Pterygota</taxon>
        <taxon>Neoptera</taxon>
        <taxon>Endopterygota</taxon>
        <taxon>Hymenoptera</taxon>
        <taxon>Apocrita</taxon>
        <taxon>Aculeata</taxon>
        <taxon>Apoidea</taxon>
        <taxon>Anthophila</taxon>
        <taxon>Halictidae</taxon>
        <taxon>Rophitinae</taxon>
        <taxon>Dufourea</taxon>
    </lineage>
</organism>
<reference evidence="1 2" key="1">
    <citation type="submission" date="2015-07" db="EMBL/GenBank/DDBJ databases">
        <title>The genome of Dufourea novaeangliae.</title>
        <authorList>
            <person name="Pan H."/>
            <person name="Kapheim K."/>
        </authorList>
    </citation>
    <scope>NUCLEOTIDE SEQUENCE [LARGE SCALE GENOMIC DNA]</scope>
    <source>
        <strain evidence="1">0120121106</strain>
        <tissue evidence="1">Whole body</tissue>
    </source>
</reference>